<proteinExistence type="predicted"/>
<sequence>MTTTIIARPLTKAEFAPYGTVIEPYDKEEQTSENCFFINKGYACRHHAITQATLDGGDVGFSIFRAKKRELPIALSVMEYHPFGSQAFFSMNGQDYIVVVAQAGEPPRSAADLSVFYAKSHQGVQYDANVWHHPLLALGRDSDFLVIDRINGEGNNCYELAIDDWQVNIEVANEQAEPNTQIAD</sequence>
<dbReference type="InterPro" id="IPR047233">
    <property type="entry name" value="UAH_cupin"/>
</dbReference>
<evidence type="ECO:0000256" key="3">
    <source>
        <dbReference type="ARBA" id="ARBA00023239"/>
    </source>
</evidence>
<keyword evidence="3 5" id="KW-0456">Lyase</keyword>
<protein>
    <submittedName>
        <fullName evidence="5">Ureidoglycolate lyase</fullName>
    </submittedName>
</protein>
<accession>A0ABR8RH07</accession>
<gene>
    <name evidence="5" type="ORF">H9653_03390</name>
</gene>
<dbReference type="Gene3D" id="2.60.120.480">
    <property type="entry name" value="Ureidoglycolate hydrolase"/>
    <property type="match status" value="1"/>
</dbReference>
<dbReference type="InterPro" id="IPR024060">
    <property type="entry name" value="Ureidoglycolate_lyase_dom_sf"/>
</dbReference>
<name>A0ABR8RH07_9GAMM</name>
<dbReference type="RefSeq" id="WP_068407225.1">
    <property type="nucleotide sequence ID" value="NZ_JACSQR010000005.1"/>
</dbReference>
<dbReference type="Pfam" id="PF04115">
    <property type="entry name" value="Ureidogly_lyase"/>
    <property type="match status" value="1"/>
</dbReference>
<evidence type="ECO:0000313" key="5">
    <source>
        <dbReference type="EMBL" id="MBD7947072.1"/>
    </source>
</evidence>
<dbReference type="Proteomes" id="UP000606724">
    <property type="component" value="Unassembled WGS sequence"/>
</dbReference>
<dbReference type="PANTHER" id="PTHR21221">
    <property type="entry name" value="UREIDOGLYCOLATE HYDROLASE"/>
    <property type="match status" value="1"/>
</dbReference>
<dbReference type="CDD" id="cd20298">
    <property type="entry name" value="cupin_UAH"/>
    <property type="match status" value="1"/>
</dbReference>
<dbReference type="InterPro" id="IPR007247">
    <property type="entry name" value="Ureidogly_lyase"/>
</dbReference>
<keyword evidence="6" id="KW-1185">Reference proteome</keyword>
<dbReference type="GeneID" id="84653268"/>
<evidence type="ECO:0000313" key="6">
    <source>
        <dbReference type="Proteomes" id="UP000606724"/>
    </source>
</evidence>
<dbReference type="InterPro" id="IPR011051">
    <property type="entry name" value="RmlC_Cupin_sf"/>
</dbReference>
<comment type="subunit">
    <text evidence="1">Homodimer.</text>
</comment>
<comment type="catalytic activity">
    <reaction evidence="4">
        <text>(S)-ureidoglycolate = urea + glyoxylate</text>
        <dbReference type="Rhea" id="RHEA:11304"/>
        <dbReference type="ChEBI" id="CHEBI:16199"/>
        <dbReference type="ChEBI" id="CHEBI:36655"/>
        <dbReference type="ChEBI" id="CHEBI:57296"/>
        <dbReference type="EC" id="4.3.2.3"/>
    </reaction>
</comment>
<dbReference type="SUPFAM" id="SSF51182">
    <property type="entry name" value="RmlC-like cupins"/>
    <property type="match status" value="1"/>
</dbReference>
<keyword evidence="2" id="KW-0659">Purine metabolism</keyword>
<evidence type="ECO:0000256" key="4">
    <source>
        <dbReference type="ARBA" id="ARBA00047684"/>
    </source>
</evidence>
<organism evidence="5 6">
    <name type="scientific">Psychrobacter communis</name>
    <dbReference type="NCBI Taxonomy" id="2762238"/>
    <lineage>
        <taxon>Bacteria</taxon>
        <taxon>Pseudomonadati</taxon>
        <taxon>Pseudomonadota</taxon>
        <taxon>Gammaproteobacteria</taxon>
        <taxon>Moraxellales</taxon>
        <taxon>Moraxellaceae</taxon>
        <taxon>Psychrobacter</taxon>
    </lineage>
</organism>
<evidence type="ECO:0000256" key="1">
    <source>
        <dbReference type="ARBA" id="ARBA00011738"/>
    </source>
</evidence>
<dbReference type="GO" id="GO:0016829">
    <property type="term" value="F:lyase activity"/>
    <property type="evidence" value="ECO:0007669"/>
    <property type="project" value="UniProtKB-KW"/>
</dbReference>
<reference evidence="5 6" key="1">
    <citation type="submission" date="2020-08" db="EMBL/GenBank/DDBJ databases">
        <title>A Genomic Blueprint of the Chicken Gut Microbiome.</title>
        <authorList>
            <person name="Gilroy R."/>
            <person name="Ravi A."/>
            <person name="Getino M."/>
            <person name="Pursley I."/>
            <person name="Horton D.L."/>
            <person name="Alikhan N.-F."/>
            <person name="Baker D."/>
            <person name="Gharbi K."/>
            <person name="Hall N."/>
            <person name="Watson M."/>
            <person name="Adriaenssens E.M."/>
            <person name="Foster-Nyarko E."/>
            <person name="Jarju S."/>
            <person name="Secka A."/>
            <person name="Antonio M."/>
            <person name="Oren A."/>
            <person name="Chaudhuri R."/>
            <person name="La Ragione R.M."/>
            <person name="Hildebrand F."/>
            <person name="Pallen M.J."/>
        </authorList>
    </citation>
    <scope>NUCLEOTIDE SEQUENCE [LARGE SCALE GENOMIC DNA]</scope>
    <source>
        <strain evidence="5 6">Sa4CVA2</strain>
    </source>
</reference>
<dbReference type="PANTHER" id="PTHR21221:SF1">
    <property type="entry name" value="UREIDOGLYCOLATE LYASE"/>
    <property type="match status" value="1"/>
</dbReference>
<dbReference type="PIRSF" id="PIRSF017306">
    <property type="entry name" value="Ureidogly_hydro"/>
    <property type="match status" value="1"/>
</dbReference>
<comment type="caution">
    <text evidence="5">The sequence shown here is derived from an EMBL/GenBank/DDBJ whole genome shotgun (WGS) entry which is preliminary data.</text>
</comment>
<evidence type="ECO:0000256" key="2">
    <source>
        <dbReference type="ARBA" id="ARBA00022631"/>
    </source>
</evidence>
<dbReference type="EMBL" id="JACSQR010000005">
    <property type="protein sequence ID" value="MBD7947072.1"/>
    <property type="molecule type" value="Genomic_DNA"/>
</dbReference>